<dbReference type="InterPro" id="IPR000792">
    <property type="entry name" value="Tscrpt_reg_LuxR_C"/>
</dbReference>
<dbReference type="AlphaFoldDB" id="A0A4Y9SQR3"/>
<dbReference type="OrthoDB" id="9774661at2"/>
<dbReference type="PANTHER" id="PTHR44688">
    <property type="entry name" value="DNA-BINDING TRANSCRIPTIONAL ACTIVATOR DEVR_DOSR"/>
    <property type="match status" value="1"/>
</dbReference>
<evidence type="ECO:0000256" key="3">
    <source>
        <dbReference type="ARBA" id="ARBA00023163"/>
    </source>
</evidence>
<dbReference type="Proteomes" id="UP000297258">
    <property type="component" value="Unassembled WGS sequence"/>
</dbReference>
<name>A0A4Y9SQR3_9BURK</name>
<dbReference type="InterPro" id="IPR036388">
    <property type="entry name" value="WH-like_DNA-bd_sf"/>
</dbReference>
<reference evidence="5 6" key="1">
    <citation type="submission" date="2019-03" db="EMBL/GenBank/DDBJ databases">
        <title>Draft genome of Massilia hortus sp. nov., a novel bacterial species of the Oxalobacteraceae family.</title>
        <authorList>
            <person name="Peta V."/>
            <person name="Raths R."/>
            <person name="Bucking H."/>
        </authorList>
    </citation>
    <scope>NUCLEOTIDE SEQUENCE [LARGE SCALE GENOMIC DNA]</scope>
    <source>
        <strain evidence="5 6">ONC3</strain>
    </source>
</reference>
<evidence type="ECO:0000313" key="6">
    <source>
        <dbReference type="Proteomes" id="UP000297258"/>
    </source>
</evidence>
<dbReference type="CDD" id="cd06170">
    <property type="entry name" value="LuxR_C_like"/>
    <property type="match status" value="1"/>
</dbReference>
<dbReference type="SUPFAM" id="SSF46894">
    <property type="entry name" value="C-terminal effector domain of the bipartite response regulators"/>
    <property type="match status" value="1"/>
</dbReference>
<dbReference type="InterPro" id="IPR016032">
    <property type="entry name" value="Sig_transdc_resp-reg_C-effctor"/>
</dbReference>
<evidence type="ECO:0000259" key="4">
    <source>
        <dbReference type="PROSITE" id="PS50043"/>
    </source>
</evidence>
<dbReference type="RefSeq" id="WP_135191422.1">
    <property type="nucleotide sequence ID" value="NZ_SPUM01000132.1"/>
</dbReference>
<dbReference type="SMART" id="SM00421">
    <property type="entry name" value="HTH_LUXR"/>
    <property type="match status" value="1"/>
</dbReference>
<evidence type="ECO:0000313" key="5">
    <source>
        <dbReference type="EMBL" id="TFW28921.1"/>
    </source>
</evidence>
<dbReference type="PROSITE" id="PS50043">
    <property type="entry name" value="HTH_LUXR_2"/>
    <property type="match status" value="1"/>
</dbReference>
<sequence length="243" mass="26975">MHCDSFLMLSGSGLPELLTAQDWDELLGRTRSILAGTGIDDFLLRLNITDPEGCVRSHLFSTLPDDVSRLFDRRLQGQEDSVNHHLACSGLPLAWTVGQMCEHGVNPAYQALGRIGIQHGASFAVRGALTVSRLDFYRRDATPLSRPPTADLLLLGSYLHEAVHALWKKENPDPAPTLTRRERECLYWSAGGKTSKETAMILGISQHTVYFHLKNVASKFNVYSTRHAITRASRLGMLTPQLP</sequence>
<dbReference type="Gene3D" id="3.30.450.80">
    <property type="entry name" value="Transcription factor LuxR-like, autoinducer-binding domain"/>
    <property type="match status" value="1"/>
</dbReference>
<dbReference type="Pfam" id="PF03472">
    <property type="entry name" value="Autoind_bind"/>
    <property type="match status" value="1"/>
</dbReference>
<evidence type="ECO:0000256" key="2">
    <source>
        <dbReference type="ARBA" id="ARBA00023125"/>
    </source>
</evidence>
<dbReference type="InterPro" id="IPR036693">
    <property type="entry name" value="TF_LuxR_autoind-bd_dom_sf"/>
</dbReference>
<keyword evidence="3" id="KW-0804">Transcription</keyword>
<dbReference type="InterPro" id="IPR005143">
    <property type="entry name" value="TF_LuxR_autoind-bd_dom"/>
</dbReference>
<proteinExistence type="predicted"/>
<dbReference type="GO" id="GO:0006355">
    <property type="term" value="P:regulation of DNA-templated transcription"/>
    <property type="evidence" value="ECO:0007669"/>
    <property type="project" value="InterPro"/>
</dbReference>
<keyword evidence="6" id="KW-1185">Reference proteome</keyword>
<dbReference type="EMBL" id="SPUM01000132">
    <property type="protein sequence ID" value="TFW28921.1"/>
    <property type="molecule type" value="Genomic_DNA"/>
</dbReference>
<feature type="domain" description="HTH luxR-type" evidence="4">
    <location>
        <begin position="171"/>
        <end position="236"/>
    </location>
</feature>
<comment type="caution">
    <text evidence="5">The sequence shown here is derived from an EMBL/GenBank/DDBJ whole genome shotgun (WGS) entry which is preliminary data.</text>
</comment>
<organism evidence="5 6">
    <name type="scientific">Massilia horti</name>
    <dbReference type="NCBI Taxonomy" id="2562153"/>
    <lineage>
        <taxon>Bacteria</taxon>
        <taxon>Pseudomonadati</taxon>
        <taxon>Pseudomonadota</taxon>
        <taxon>Betaproteobacteria</taxon>
        <taxon>Burkholderiales</taxon>
        <taxon>Oxalobacteraceae</taxon>
        <taxon>Telluria group</taxon>
        <taxon>Massilia</taxon>
    </lineage>
</organism>
<dbReference type="PANTHER" id="PTHR44688:SF16">
    <property type="entry name" value="DNA-BINDING TRANSCRIPTIONAL ACTIVATOR DEVR_DOSR"/>
    <property type="match status" value="1"/>
</dbReference>
<dbReference type="Pfam" id="PF00196">
    <property type="entry name" value="GerE"/>
    <property type="match status" value="1"/>
</dbReference>
<dbReference type="Gene3D" id="1.10.10.10">
    <property type="entry name" value="Winged helix-like DNA-binding domain superfamily/Winged helix DNA-binding domain"/>
    <property type="match status" value="1"/>
</dbReference>
<keyword evidence="1" id="KW-0805">Transcription regulation</keyword>
<dbReference type="SUPFAM" id="SSF75516">
    <property type="entry name" value="Pheromone-binding domain of LuxR-like quorum-sensing transcription factors"/>
    <property type="match status" value="1"/>
</dbReference>
<gene>
    <name evidence="5" type="ORF">E4O92_20025</name>
</gene>
<protein>
    <submittedName>
        <fullName evidence="5">LuxR family transcriptional regulator</fullName>
    </submittedName>
</protein>
<dbReference type="PRINTS" id="PR00038">
    <property type="entry name" value="HTHLUXR"/>
</dbReference>
<keyword evidence="2" id="KW-0238">DNA-binding</keyword>
<accession>A0A4Y9SQR3</accession>
<evidence type="ECO:0000256" key="1">
    <source>
        <dbReference type="ARBA" id="ARBA00023015"/>
    </source>
</evidence>
<dbReference type="GO" id="GO:0003677">
    <property type="term" value="F:DNA binding"/>
    <property type="evidence" value="ECO:0007669"/>
    <property type="project" value="UniProtKB-KW"/>
</dbReference>